<organism evidence="1 2">
    <name type="scientific">Rhinocladiella mackenziei CBS 650.93</name>
    <dbReference type="NCBI Taxonomy" id="1442369"/>
    <lineage>
        <taxon>Eukaryota</taxon>
        <taxon>Fungi</taxon>
        <taxon>Dikarya</taxon>
        <taxon>Ascomycota</taxon>
        <taxon>Pezizomycotina</taxon>
        <taxon>Eurotiomycetes</taxon>
        <taxon>Chaetothyriomycetidae</taxon>
        <taxon>Chaetothyriales</taxon>
        <taxon>Herpotrichiellaceae</taxon>
        <taxon>Rhinocladiella</taxon>
    </lineage>
</organism>
<dbReference type="HOGENOM" id="CLU_1603651_0_0_1"/>
<dbReference type="AlphaFoldDB" id="A0A0D2GT79"/>
<dbReference type="EMBL" id="KN847481">
    <property type="protein sequence ID" value="KIX01508.1"/>
    <property type="molecule type" value="Genomic_DNA"/>
</dbReference>
<dbReference type="RefSeq" id="XP_013268644.1">
    <property type="nucleotide sequence ID" value="XM_013413190.1"/>
</dbReference>
<protein>
    <submittedName>
        <fullName evidence="1">Uncharacterized protein</fullName>
    </submittedName>
</protein>
<evidence type="ECO:0000313" key="1">
    <source>
        <dbReference type="EMBL" id="KIX01508.1"/>
    </source>
</evidence>
<proteinExistence type="predicted"/>
<dbReference type="VEuPathDB" id="FungiDB:Z518_09234"/>
<keyword evidence="2" id="KW-1185">Reference proteome</keyword>
<sequence length="166" mass="19251">MRKGVAACQWRELADITTEDILDFKKVEGWGMVGVGQRQSQCTHGVPYALWIFKLKPQKCQLITLPTNWSSQEDCPRLQTLEGCTLAFNRQNLHLLVTFNKNTQIRWRYAMAMRVLDTPLITNMHLPERQTIEYSLEAVVDEEWRNFEAEIEGSGVNSSDRDDMEE</sequence>
<dbReference type="GeneID" id="25297305"/>
<evidence type="ECO:0000313" key="2">
    <source>
        <dbReference type="Proteomes" id="UP000053617"/>
    </source>
</evidence>
<accession>A0A0D2GT79</accession>
<name>A0A0D2GT79_9EURO</name>
<gene>
    <name evidence="1" type="ORF">Z518_09234</name>
</gene>
<dbReference type="Proteomes" id="UP000053617">
    <property type="component" value="Unassembled WGS sequence"/>
</dbReference>
<reference evidence="1 2" key="1">
    <citation type="submission" date="2015-01" db="EMBL/GenBank/DDBJ databases">
        <title>The Genome Sequence of Rhinocladiella mackenzie CBS 650.93.</title>
        <authorList>
            <consortium name="The Broad Institute Genomics Platform"/>
            <person name="Cuomo C."/>
            <person name="de Hoog S."/>
            <person name="Gorbushina A."/>
            <person name="Stielow B."/>
            <person name="Teixiera M."/>
            <person name="Abouelleil A."/>
            <person name="Chapman S.B."/>
            <person name="Priest M."/>
            <person name="Young S.K."/>
            <person name="Wortman J."/>
            <person name="Nusbaum C."/>
            <person name="Birren B."/>
        </authorList>
    </citation>
    <scope>NUCLEOTIDE SEQUENCE [LARGE SCALE GENOMIC DNA]</scope>
    <source>
        <strain evidence="1 2">CBS 650.93</strain>
    </source>
</reference>